<dbReference type="Proteomes" id="UP001428290">
    <property type="component" value="Unassembled WGS sequence"/>
</dbReference>
<keyword evidence="3" id="KW-1185">Reference proteome</keyword>
<evidence type="ECO:0000259" key="1">
    <source>
        <dbReference type="Pfam" id="PF13175"/>
    </source>
</evidence>
<dbReference type="Gene3D" id="3.40.50.300">
    <property type="entry name" value="P-loop containing nucleotide triphosphate hydrolases"/>
    <property type="match status" value="1"/>
</dbReference>
<feature type="domain" description="Endonuclease GajA/Old nuclease/RecF-like AAA" evidence="1">
    <location>
        <begin position="1"/>
        <end position="342"/>
    </location>
</feature>
<dbReference type="RefSeq" id="WP_345721274.1">
    <property type="nucleotide sequence ID" value="NZ_BAABRU010000004.1"/>
</dbReference>
<evidence type="ECO:0000313" key="3">
    <source>
        <dbReference type="Proteomes" id="UP001428290"/>
    </source>
</evidence>
<dbReference type="EMBL" id="BAABRU010000004">
    <property type="protein sequence ID" value="GAA5527651.1"/>
    <property type="molecule type" value="Genomic_DNA"/>
</dbReference>
<proteinExistence type="predicted"/>
<dbReference type="InterPro" id="IPR051396">
    <property type="entry name" value="Bact_Antivir_Def_Nuclease"/>
</dbReference>
<gene>
    <name evidence="2" type="ORF">Hgul01_01439</name>
</gene>
<reference evidence="2 3" key="1">
    <citation type="submission" date="2024-02" db="EMBL/GenBank/DDBJ databases">
        <title>Herpetosiphon gulosus NBRC 112829.</title>
        <authorList>
            <person name="Ichikawa N."/>
            <person name="Katano-Makiyama Y."/>
            <person name="Hidaka K."/>
        </authorList>
    </citation>
    <scope>NUCLEOTIDE SEQUENCE [LARGE SCALE GENOMIC DNA]</scope>
    <source>
        <strain evidence="2 3">NBRC 112829</strain>
    </source>
</reference>
<sequence length="577" mass="66688">MLIDGIALSNYRSFGEELQFIGPFQKMNIIVGQNNVGKSNIILFIKDHYRAFANAIKNDMSKEIKFTDIDSNNRSGNKNMRFGFGLNLSKDKFNHYTNRLSLGENEKNTISILENIIKSDLFTYNDEISWVIFEYENNHFKIINKDFSYYQKINPSLWNHLWNRFTKFNGSTYDIWIKETISILNKSIINNIPKIVFIPAIRQINKDIQSSYEYGGIGIIKRLSELQNPLLNEQGNIDIFRNINEFLREITNNKNASIEIPHDRSDIYVRIDNIPLPINSLGTGIHEVIILAIAATTLENTVICIEEPEIHLHPVLQRKLIHYLYTKTNNQYFITTHSAHVVDAEKAAIFHVRLVDGYSKVESVKDAPELASVCYDLGYRPSDILQSNCIIWVEGPSDRIYLNYWINFLDSSLIEGLHYSIMFYGGKLLSHLSGNDPDIEEFISLRRMNRFISIIIDSDKNNRQKPISSTKKRIQIEFDKGPGFAWITQGREIENYIADDIYQAILKANYPKFNSTSSMGQYDNRLKFTSIDGKPSTTIKKVEFAQKIIPYPVNLDVLDLKKQMKRLLAFIKEANDL</sequence>
<protein>
    <recommendedName>
        <fullName evidence="1">Endonuclease GajA/Old nuclease/RecF-like AAA domain-containing protein</fullName>
    </recommendedName>
</protein>
<dbReference type="InterPro" id="IPR041685">
    <property type="entry name" value="AAA_GajA/Old/RecF-like"/>
</dbReference>
<name>A0ABP9X014_9CHLR</name>
<dbReference type="InterPro" id="IPR027417">
    <property type="entry name" value="P-loop_NTPase"/>
</dbReference>
<accession>A0ABP9X014</accession>
<dbReference type="SUPFAM" id="SSF52540">
    <property type="entry name" value="P-loop containing nucleoside triphosphate hydrolases"/>
    <property type="match status" value="1"/>
</dbReference>
<dbReference type="PANTHER" id="PTHR43581">
    <property type="entry name" value="ATP/GTP PHOSPHATASE"/>
    <property type="match status" value="1"/>
</dbReference>
<dbReference type="Pfam" id="PF13175">
    <property type="entry name" value="AAA_15"/>
    <property type="match status" value="1"/>
</dbReference>
<dbReference type="PANTHER" id="PTHR43581:SF4">
    <property type="entry name" value="ATP_GTP PHOSPHATASE"/>
    <property type="match status" value="1"/>
</dbReference>
<evidence type="ECO:0000313" key="2">
    <source>
        <dbReference type="EMBL" id="GAA5527651.1"/>
    </source>
</evidence>
<comment type="caution">
    <text evidence="2">The sequence shown here is derived from an EMBL/GenBank/DDBJ whole genome shotgun (WGS) entry which is preliminary data.</text>
</comment>
<organism evidence="2 3">
    <name type="scientific">Herpetosiphon gulosus</name>
    <dbReference type="NCBI Taxonomy" id="1973496"/>
    <lineage>
        <taxon>Bacteria</taxon>
        <taxon>Bacillati</taxon>
        <taxon>Chloroflexota</taxon>
        <taxon>Chloroflexia</taxon>
        <taxon>Herpetosiphonales</taxon>
        <taxon>Herpetosiphonaceae</taxon>
        <taxon>Herpetosiphon</taxon>
    </lineage>
</organism>